<name>A0A1B7ZCI1_9FLAO</name>
<gene>
    <name evidence="1" type="ORF">A9200_14695</name>
</gene>
<keyword evidence="2" id="KW-1185">Reference proteome</keyword>
<dbReference type="Proteomes" id="UP000092164">
    <property type="component" value="Unassembled WGS sequence"/>
</dbReference>
<dbReference type="AlphaFoldDB" id="A0A1B7ZCI1"/>
<sequence>MKANIKDGIASIRLSLILMRTANPKIINTVNPVEAIKTKTGEKKKPYNKPLAPSNCKYPVNNLLFLPSPNLINSCTMCLEIKQFTP</sequence>
<protein>
    <submittedName>
        <fullName evidence="1">Uncharacterized protein</fullName>
    </submittedName>
</protein>
<comment type="caution">
    <text evidence="1">The sequence shown here is derived from an EMBL/GenBank/DDBJ whole genome shotgun (WGS) entry which is preliminary data.</text>
</comment>
<accession>A0A1B7ZCI1</accession>
<dbReference type="EMBL" id="LZFP01000005">
    <property type="protein sequence ID" value="OBR40835.1"/>
    <property type="molecule type" value="Genomic_DNA"/>
</dbReference>
<evidence type="ECO:0000313" key="1">
    <source>
        <dbReference type="EMBL" id="OBR40835.1"/>
    </source>
</evidence>
<proteinExistence type="predicted"/>
<evidence type="ECO:0000313" key="2">
    <source>
        <dbReference type="Proteomes" id="UP000092164"/>
    </source>
</evidence>
<organism evidence="1 2">
    <name type="scientific">Maribacter hydrothermalis</name>
    <dbReference type="NCBI Taxonomy" id="1836467"/>
    <lineage>
        <taxon>Bacteria</taxon>
        <taxon>Pseudomonadati</taxon>
        <taxon>Bacteroidota</taxon>
        <taxon>Flavobacteriia</taxon>
        <taxon>Flavobacteriales</taxon>
        <taxon>Flavobacteriaceae</taxon>
        <taxon>Maribacter</taxon>
    </lineage>
</organism>
<reference evidence="2" key="1">
    <citation type="submission" date="2016-06" db="EMBL/GenBank/DDBJ databases">
        <authorList>
            <person name="Zhan P."/>
        </authorList>
    </citation>
    <scope>NUCLEOTIDE SEQUENCE [LARGE SCALE GENOMIC DNA]</scope>
    <source>
        <strain evidence="2">T28</strain>
    </source>
</reference>